<dbReference type="InterPro" id="IPR027417">
    <property type="entry name" value="P-loop_NTPase"/>
</dbReference>
<dbReference type="CDD" id="cd01130">
    <property type="entry name" value="VirB11-like_ATPase"/>
    <property type="match status" value="1"/>
</dbReference>
<evidence type="ECO:0000259" key="2">
    <source>
        <dbReference type="Pfam" id="PF00437"/>
    </source>
</evidence>
<dbReference type="SUPFAM" id="SSF52540">
    <property type="entry name" value="P-loop containing nucleoside triphosphate hydrolases"/>
    <property type="match status" value="1"/>
</dbReference>
<evidence type="ECO:0000313" key="4">
    <source>
        <dbReference type="Proteomes" id="UP000051386"/>
    </source>
</evidence>
<reference evidence="3 4" key="1">
    <citation type="submission" date="2015-05" db="EMBL/GenBank/DDBJ databases">
        <title>Genome sequencing and analysis of members of genus Stenotrophomonas.</title>
        <authorList>
            <person name="Patil P.P."/>
            <person name="Midha S."/>
            <person name="Patil P.B."/>
        </authorList>
    </citation>
    <scope>NUCLEOTIDE SEQUENCE [LARGE SCALE GENOMIC DNA]</scope>
    <source>
        <strain evidence="3 4">DSM 21508</strain>
    </source>
</reference>
<protein>
    <submittedName>
        <fullName evidence="3">Pilus assembly protein CpaF</fullName>
    </submittedName>
</protein>
<dbReference type="AlphaFoldDB" id="A0A0R0D6G5"/>
<dbReference type="PANTHER" id="PTHR30486:SF15">
    <property type="entry name" value="TYPE II_IV SECRETION SYSTEM ATPASE"/>
    <property type="match status" value="1"/>
</dbReference>
<proteinExistence type="inferred from homology"/>
<comment type="caution">
    <text evidence="3">The sequence shown here is derived from an EMBL/GenBank/DDBJ whole genome shotgun (WGS) entry which is preliminary data.</text>
</comment>
<accession>A0A0R0D6G5</accession>
<evidence type="ECO:0000313" key="3">
    <source>
        <dbReference type="EMBL" id="KRG73428.1"/>
    </source>
</evidence>
<dbReference type="Proteomes" id="UP000051386">
    <property type="component" value="Unassembled WGS sequence"/>
</dbReference>
<sequence>MEDKVMPFPNAPFREVPVEPAAPPFAQTDQYQKVLSAAHEHLLNRIEDERIDIDAWAPDTVSRWAQGETAAFVQEWRIPINEQEMQDVAAGLVKELTGFGPLDDLLRDPTIEDILINGYKDVHVSQGGRLQRATQRFTDDTHLLRILRRIIAPLGRRLDDSNPMVDARLPNGGRLNAIISPLAVDGPMVSIRKFRKDPYTPDELLDMGTFDKPMQALLQAMVLGRCNILVSGGTSSGKTSLLNALAHYIPENERVLTVEDTAELSLNHPHVVRLESRLGGADGQGAVSIRDLVRNSLRMRPDRIVVGEVRGAEVLEMLQAMNTGHDGSMATIHANSPRDCLYRIEMLAGFAGFQGSEDSLRRQIASAIDFIVQISRLGSGRRVLISITEITGVSDNMISTQEMFRHEVQIDDAGRETDRWIGLGFHPHSHKLEPFRQALRDSFGPGAW</sequence>
<organism evidence="3 4">
    <name type="scientific">Stenotrophomonas chelatiphaga</name>
    <dbReference type="NCBI Taxonomy" id="517011"/>
    <lineage>
        <taxon>Bacteria</taxon>
        <taxon>Pseudomonadati</taxon>
        <taxon>Pseudomonadota</taxon>
        <taxon>Gammaproteobacteria</taxon>
        <taxon>Lysobacterales</taxon>
        <taxon>Lysobacteraceae</taxon>
        <taxon>Stenotrophomonas</taxon>
    </lineage>
</organism>
<dbReference type="PATRIC" id="fig|517011.3.peg.1891"/>
<dbReference type="InterPro" id="IPR050921">
    <property type="entry name" value="T4SS_GSP_E_ATPase"/>
</dbReference>
<dbReference type="GO" id="GO:0016887">
    <property type="term" value="F:ATP hydrolysis activity"/>
    <property type="evidence" value="ECO:0007669"/>
    <property type="project" value="InterPro"/>
</dbReference>
<dbReference type="PANTHER" id="PTHR30486">
    <property type="entry name" value="TWITCHING MOTILITY PROTEIN PILT"/>
    <property type="match status" value="1"/>
</dbReference>
<dbReference type="EMBL" id="LDJK01000046">
    <property type="protein sequence ID" value="KRG73428.1"/>
    <property type="molecule type" value="Genomic_DNA"/>
</dbReference>
<gene>
    <name evidence="3" type="ORF">ABB28_10900</name>
</gene>
<dbReference type="Gene3D" id="3.40.50.300">
    <property type="entry name" value="P-loop containing nucleotide triphosphate hydrolases"/>
    <property type="match status" value="1"/>
</dbReference>
<evidence type="ECO:0000256" key="1">
    <source>
        <dbReference type="ARBA" id="ARBA00006611"/>
    </source>
</evidence>
<comment type="similarity">
    <text evidence="1">Belongs to the GSP E family.</text>
</comment>
<name>A0A0R0D6G5_9GAMM</name>
<keyword evidence="4" id="KW-1185">Reference proteome</keyword>
<dbReference type="RefSeq" id="WP_057508647.1">
    <property type="nucleotide sequence ID" value="NZ_JANUEG010000001.1"/>
</dbReference>
<dbReference type="InterPro" id="IPR001482">
    <property type="entry name" value="T2SS/T4SS_dom"/>
</dbReference>
<dbReference type="Pfam" id="PF00437">
    <property type="entry name" value="T2SSE"/>
    <property type="match status" value="1"/>
</dbReference>
<feature type="domain" description="Bacterial type II secretion system protein E" evidence="2">
    <location>
        <begin position="97"/>
        <end position="376"/>
    </location>
</feature>
<dbReference type="Gene3D" id="3.30.450.380">
    <property type="match status" value="1"/>
</dbReference>